<feature type="modified residue" description="4-aspartylphosphate" evidence="2">
    <location>
        <position position="68"/>
    </location>
</feature>
<dbReference type="EMBL" id="ABYK01000007">
    <property type="protein sequence ID" value="EDZ95910.1"/>
    <property type="molecule type" value="Genomic_DNA"/>
</dbReference>
<dbReference type="AlphaFoldDB" id="B5VXR3"/>
<protein>
    <submittedName>
        <fullName evidence="4">Response regulator receiver modulated serine phosphatase</fullName>
    </submittedName>
</protein>
<dbReference type="InterPro" id="IPR052016">
    <property type="entry name" value="Bact_Sigma-Reg"/>
</dbReference>
<comment type="caution">
    <text evidence="4">The sequence shown here is derived from an EMBL/GenBank/DDBJ whole genome shotgun (WGS) entry which is preliminary data.</text>
</comment>
<dbReference type="SMART" id="SM00448">
    <property type="entry name" value="REC"/>
    <property type="match status" value="1"/>
</dbReference>
<feature type="domain" description="Response regulatory" evidence="3">
    <location>
        <begin position="19"/>
        <end position="135"/>
    </location>
</feature>
<name>B5VXR3_LIMMA</name>
<dbReference type="Pfam" id="PF07228">
    <property type="entry name" value="SpoIIE"/>
    <property type="match status" value="1"/>
</dbReference>
<dbReference type="Gene3D" id="3.60.40.10">
    <property type="entry name" value="PPM-type phosphatase domain"/>
    <property type="match status" value="1"/>
</dbReference>
<keyword evidence="2" id="KW-0597">Phosphoprotein</keyword>
<evidence type="ECO:0000256" key="2">
    <source>
        <dbReference type="PROSITE-ProRule" id="PRU00169"/>
    </source>
</evidence>
<evidence type="ECO:0000313" key="4">
    <source>
        <dbReference type="EMBL" id="EDZ95910.1"/>
    </source>
</evidence>
<accession>B5VXR3</accession>
<dbReference type="Pfam" id="PF00072">
    <property type="entry name" value="Response_reg"/>
    <property type="match status" value="1"/>
</dbReference>
<dbReference type="GO" id="GO:0016791">
    <property type="term" value="F:phosphatase activity"/>
    <property type="evidence" value="ECO:0007669"/>
    <property type="project" value="TreeGrafter"/>
</dbReference>
<evidence type="ECO:0000313" key="5">
    <source>
        <dbReference type="Proteomes" id="UP000004061"/>
    </source>
</evidence>
<gene>
    <name evidence="4" type="ORF">AmaxDRAFT_1305</name>
</gene>
<reference evidence="4 5" key="1">
    <citation type="journal article" date="2011" name="Appl. Environ. Microbiol.">
        <title>Contribution of a Sodium Ion Gradient to Energy Conservation during Fermentation in the Cyanobacterium Arthrospira (Spirulina) maxima CS-328.</title>
        <authorList>
            <person name="Carrieri D."/>
            <person name="Ananyev G."/>
            <person name="Lenz O."/>
            <person name="Bryant D.A."/>
            <person name="Dismukes G.C."/>
        </authorList>
    </citation>
    <scope>NUCLEOTIDE SEQUENCE [LARGE SCALE GENOMIC DNA]</scope>
    <source>
        <strain evidence="4 5">CS-328</strain>
    </source>
</reference>
<keyword evidence="5" id="KW-1185">Reference proteome</keyword>
<evidence type="ECO:0000256" key="1">
    <source>
        <dbReference type="ARBA" id="ARBA00022801"/>
    </source>
</evidence>
<sequence length="394" mass="44563">MITLLDRPSNCLNSAPMFKILVIDDDTIIRELLKRTLKKQGYDVVVASNGEEGIEKAKELRPALMICDWIMPRLTGIEVCRQVKAMPELSTTQFFLLTSLTAVDDRVKGLDAGADDFLSKPIEMNELYARVRAGLRLHQLSQDLQTQKQLLETELSEAAEYVRSLLPEPLEEPVRIEAKFIPSRQLGGDCFDYCWLDADHLSIYLLDTSGHGLRAALPSVSVLNLLRSRAIPNINYYQPSDVLRSLNTTFQMTYQNDKYFTIWYGVYNRISRQLTYSSAGHPPAILLSGKNPNNLQFQQLKTPGMPVGMFLEAAYIDASCHVEKNSNLYIFSDGVYEIHQPGGNIWGMDAFIKLLMRNNNFQSGSLNNILEAVKTINFDHPFEDDFSLIKVSLP</sequence>
<dbReference type="SMART" id="SM00331">
    <property type="entry name" value="PP2C_SIG"/>
    <property type="match status" value="1"/>
</dbReference>
<dbReference type="SUPFAM" id="SSF52172">
    <property type="entry name" value="CheY-like"/>
    <property type="match status" value="1"/>
</dbReference>
<dbReference type="InterPro" id="IPR001789">
    <property type="entry name" value="Sig_transdc_resp-reg_receiver"/>
</dbReference>
<organism evidence="4 5">
    <name type="scientific">Limnospira maxima CS-328</name>
    <dbReference type="NCBI Taxonomy" id="513049"/>
    <lineage>
        <taxon>Bacteria</taxon>
        <taxon>Bacillati</taxon>
        <taxon>Cyanobacteriota</taxon>
        <taxon>Cyanophyceae</taxon>
        <taxon>Oscillatoriophycideae</taxon>
        <taxon>Oscillatoriales</taxon>
        <taxon>Sirenicapillariaceae</taxon>
        <taxon>Limnospira</taxon>
    </lineage>
</organism>
<dbReference type="InterPro" id="IPR036457">
    <property type="entry name" value="PPM-type-like_dom_sf"/>
</dbReference>
<dbReference type="InterPro" id="IPR001932">
    <property type="entry name" value="PPM-type_phosphatase-like_dom"/>
</dbReference>
<evidence type="ECO:0000259" key="3">
    <source>
        <dbReference type="PROSITE" id="PS50110"/>
    </source>
</evidence>
<dbReference type="PROSITE" id="PS50110">
    <property type="entry name" value="RESPONSE_REGULATORY"/>
    <property type="match status" value="1"/>
</dbReference>
<proteinExistence type="predicted"/>
<dbReference type="PANTHER" id="PTHR43156:SF2">
    <property type="entry name" value="STAGE II SPORULATION PROTEIN E"/>
    <property type="match status" value="1"/>
</dbReference>
<dbReference type="Proteomes" id="UP000004061">
    <property type="component" value="Unassembled WGS sequence"/>
</dbReference>
<dbReference type="InterPro" id="IPR011006">
    <property type="entry name" value="CheY-like_superfamily"/>
</dbReference>
<dbReference type="GO" id="GO:0000160">
    <property type="term" value="P:phosphorelay signal transduction system"/>
    <property type="evidence" value="ECO:0007669"/>
    <property type="project" value="InterPro"/>
</dbReference>
<dbReference type="PANTHER" id="PTHR43156">
    <property type="entry name" value="STAGE II SPORULATION PROTEIN E-RELATED"/>
    <property type="match status" value="1"/>
</dbReference>
<keyword evidence="1" id="KW-0378">Hydrolase</keyword>
<dbReference type="Gene3D" id="3.40.50.2300">
    <property type="match status" value="1"/>
</dbReference>